<comment type="similarity">
    <text evidence="1 2">Belongs to the gamma-glutamylcyclotransferase family.</text>
</comment>
<evidence type="ECO:0000256" key="2">
    <source>
        <dbReference type="RuleBase" id="RU367036"/>
    </source>
</evidence>
<dbReference type="InterPro" id="IPR039126">
    <property type="entry name" value="GGACT"/>
</dbReference>
<evidence type="ECO:0000313" key="4">
    <source>
        <dbReference type="EMBL" id="MBO1511998.1"/>
    </source>
</evidence>
<dbReference type="InterPro" id="IPR036568">
    <property type="entry name" value="GGCT-like_sf"/>
</dbReference>
<gene>
    <name evidence="4" type="ORF">I7822_09985</name>
</gene>
<dbReference type="Proteomes" id="UP000663981">
    <property type="component" value="Unassembled WGS sequence"/>
</dbReference>
<dbReference type="RefSeq" id="WP_207977565.1">
    <property type="nucleotide sequence ID" value="NZ_JAGDEL010000006.1"/>
</dbReference>
<dbReference type="InterPro" id="IPR009288">
    <property type="entry name" value="AIG2-like_dom"/>
</dbReference>
<proteinExistence type="inferred from homology"/>
<evidence type="ECO:0000256" key="1">
    <source>
        <dbReference type="ARBA" id="ARBA00008861"/>
    </source>
</evidence>
<dbReference type="Pfam" id="PF06094">
    <property type="entry name" value="GGACT"/>
    <property type="match status" value="1"/>
</dbReference>
<dbReference type="EMBL" id="JAGDEL010000006">
    <property type="protein sequence ID" value="MBO1511998.1"/>
    <property type="molecule type" value="Genomic_DNA"/>
</dbReference>
<evidence type="ECO:0000313" key="5">
    <source>
        <dbReference type="Proteomes" id="UP000663981"/>
    </source>
</evidence>
<name>A0ABS3N149_9BACI</name>
<dbReference type="InterPro" id="IPR013024">
    <property type="entry name" value="GGCT-like"/>
</dbReference>
<sequence>MNRKILIFVYGTLRQHEKNEHLLSGAICLARHCWTPGILYDTGKGYPAMSCDPTQRVYGELYEISYEQLQKLDVLDGYNGENNSNLYDRIIQSVFTDLIRYDDVFVYISKHSHEKMTKIPFGDWKCHSYLNNDKLLYFAYGSCMDDERFRKSQVDHLFKHVKGCGIAHGFSLAYTRKSSDGGRADMLEAKYSVEGKVYEITKEGLSYLYRREGVLANIYRPAFIDIEMNGKTYINVLTFLVIDKSEETAPPEHYAREILRGAKGFVSDQYFAKLKDDLSQKFNMVITI</sequence>
<evidence type="ECO:0000259" key="3">
    <source>
        <dbReference type="Pfam" id="PF06094"/>
    </source>
</evidence>
<comment type="caution">
    <text evidence="4">The sequence shown here is derived from an EMBL/GenBank/DDBJ whole genome shotgun (WGS) entry which is preliminary data.</text>
</comment>
<keyword evidence="5" id="KW-1185">Reference proteome</keyword>
<dbReference type="Pfam" id="PF13772">
    <property type="entry name" value="AIG2_2"/>
    <property type="match status" value="1"/>
</dbReference>
<protein>
    <recommendedName>
        <fullName evidence="2">Gamma-glutamylcyclotransferase family protein</fullName>
    </recommendedName>
</protein>
<dbReference type="CDD" id="cd06661">
    <property type="entry name" value="GGCT_like"/>
    <property type="match status" value="2"/>
</dbReference>
<accession>A0ABS3N149</accession>
<reference evidence="4 5" key="1">
    <citation type="submission" date="2021-03" db="EMBL/GenBank/DDBJ databases">
        <title>Whole genome sequence of Metabacillus bambusae BG109.</title>
        <authorList>
            <person name="Jeong J.W."/>
        </authorList>
    </citation>
    <scope>NUCLEOTIDE SEQUENCE [LARGE SCALE GENOMIC DNA]</scope>
    <source>
        <strain evidence="4 5">BG109</strain>
    </source>
</reference>
<dbReference type="SUPFAM" id="SSF110857">
    <property type="entry name" value="Gamma-glutamyl cyclotransferase-like"/>
    <property type="match status" value="2"/>
</dbReference>
<dbReference type="Gene3D" id="3.10.490.10">
    <property type="entry name" value="Gamma-glutamyl cyclotransferase-like"/>
    <property type="match status" value="2"/>
</dbReference>
<dbReference type="PANTHER" id="PTHR12510">
    <property type="entry name" value="TROPONIN C-AKIN-1 PROTEIN"/>
    <property type="match status" value="1"/>
</dbReference>
<dbReference type="PANTHER" id="PTHR12510:SF4">
    <property type="entry name" value="GAMMA-GLUTAMYLAMINECYCLOTRANSFERASE"/>
    <property type="match status" value="1"/>
</dbReference>
<organism evidence="4 5">
    <name type="scientific">Metabacillus bambusae</name>
    <dbReference type="NCBI Taxonomy" id="2795218"/>
    <lineage>
        <taxon>Bacteria</taxon>
        <taxon>Bacillati</taxon>
        <taxon>Bacillota</taxon>
        <taxon>Bacilli</taxon>
        <taxon>Bacillales</taxon>
        <taxon>Bacillaceae</taxon>
        <taxon>Metabacillus</taxon>
    </lineage>
</organism>
<feature type="domain" description="Gamma-glutamylcyclotransferase AIG2-like" evidence="3">
    <location>
        <begin position="7"/>
        <end position="125"/>
    </location>
</feature>